<keyword evidence="2" id="KW-1185">Reference proteome</keyword>
<protein>
    <submittedName>
        <fullName evidence="1">Uncharacterized protein</fullName>
    </submittedName>
</protein>
<reference evidence="1" key="1">
    <citation type="submission" date="2023-07" db="EMBL/GenBank/DDBJ databases">
        <title>Sequencing the genomes of 1000 actinobacteria strains.</title>
        <authorList>
            <person name="Klenk H.-P."/>
        </authorList>
    </citation>
    <scope>NUCLEOTIDE SEQUENCE</scope>
    <source>
        <strain evidence="1">DSM 44707</strain>
    </source>
</reference>
<dbReference type="EMBL" id="JAVDYB010000001">
    <property type="protein sequence ID" value="MDR7280133.1"/>
    <property type="molecule type" value="Genomic_DNA"/>
</dbReference>
<evidence type="ECO:0000313" key="2">
    <source>
        <dbReference type="Proteomes" id="UP001183643"/>
    </source>
</evidence>
<dbReference type="AlphaFoldDB" id="A0AAE3YUH4"/>
<dbReference type="Proteomes" id="UP001183643">
    <property type="component" value="Unassembled WGS sequence"/>
</dbReference>
<sequence>MDVLPERWLGPHAELRFNRANEMDSAQVVARSARHLDPAGELTPLIAQKG</sequence>
<evidence type="ECO:0000313" key="1">
    <source>
        <dbReference type="EMBL" id="MDR7280133.1"/>
    </source>
</evidence>
<comment type="caution">
    <text evidence="1">The sequence shown here is derived from an EMBL/GenBank/DDBJ whole genome shotgun (WGS) entry which is preliminary data.</text>
</comment>
<gene>
    <name evidence="1" type="ORF">J2S41_006911</name>
</gene>
<organism evidence="1 2">
    <name type="scientific">Catenuloplanes atrovinosus</name>
    <dbReference type="NCBI Taxonomy" id="137266"/>
    <lineage>
        <taxon>Bacteria</taxon>
        <taxon>Bacillati</taxon>
        <taxon>Actinomycetota</taxon>
        <taxon>Actinomycetes</taxon>
        <taxon>Micromonosporales</taxon>
        <taxon>Micromonosporaceae</taxon>
        <taxon>Catenuloplanes</taxon>
    </lineage>
</organism>
<proteinExistence type="predicted"/>
<name>A0AAE3YUH4_9ACTN</name>
<accession>A0AAE3YUH4</accession>